<sequence length="171" mass="19276">MPTQDVFPKSVVLHFPPSVYQKTGASEMLPKLLQILQPDNLRCVQFLRGGRVRVSYREKAVRDHCLSGGMRFEDQDIPVTRDAEKVTVRYLRDLPYEVACDDVIDFLSTYGEVLTVERSVAADFPNLCNGNRIVKMNWLNAFASIEICSNYGEGSCQTTATTAELPHVMEL</sequence>
<dbReference type="Proteomes" id="UP001249851">
    <property type="component" value="Unassembled WGS sequence"/>
</dbReference>
<protein>
    <submittedName>
        <fullName evidence="1">Uncharacterized protein</fullName>
    </submittedName>
</protein>
<evidence type="ECO:0000313" key="1">
    <source>
        <dbReference type="EMBL" id="KAK2568583.1"/>
    </source>
</evidence>
<proteinExistence type="predicted"/>
<reference evidence="1" key="1">
    <citation type="journal article" date="2023" name="G3 (Bethesda)">
        <title>Whole genome assembly and annotation of the endangered Caribbean coral Acropora cervicornis.</title>
        <authorList>
            <person name="Selwyn J.D."/>
            <person name="Vollmer S.V."/>
        </authorList>
    </citation>
    <scope>NUCLEOTIDE SEQUENCE</scope>
    <source>
        <strain evidence="1">K2</strain>
    </source>
</reference>
<dbReference type="EMBL" id="JARQWQ010000011">
    <property type="protein sequence ID" value="KAK2568583.1"/>
    <property type="molecule type" value="Genomic_DNA"/>
</dbReference>
<comment type="caution">
    <text evidence="1">The sequence shown here is derived from an EMBL/GenBank/DDBJ whole genome shotgun (WGS) entry which is preliminary data.</text>
</comment>
<organism evidence="1 2">
    <name type="scientific">Acropora cervicornis</name>
    <name type="common">Staghorn coral</name>
    <dbReference type="NCBI Taxonomy" id="6130"/>
    <lineage>
        <taxon>Eukaryota</taxon>
        <taxon>Metazoa</taxon>
        <taxon>Cnidaria</taxon>
        <taxon>Anthozoa</taxon>
        <taxon>Hexacorallia</taxon>
        <taxon>Scleractinia</taxon>
        <taxon>Astrocoeniina</taxon>
        <taxon>Acroporidae</taxon>
        <taxon>Acropora</taxon>
    </lineage>
</organism>
<evidence type="ECO:0000313" key="2">
    <source>
        <dbReference type="Proteomes" id="UP001249851"/>
    </source>
</evidence>
<gene>
    <name evidence="1" type="ORF">P5673_006517</name>
</gene>
<dbReference type="AlphaFoldDB" id="A0AAD9QWG2"/>
<reference evidence="1" key="2">
    <citation type="journal article" date="2023" name="Science">
        <title>Genomic signatures of disease resistance in endangered staghorn corals.</title>
        <authorList>
            <person name="Vollmer S.V."/>
            <person name="Selwyn J.D."/>
            <person name="Despard B.A."/>
            <person name="Roesel C.L."/>
        </authorList>
    </citation>
    <scope>NUCLEOTIDE SEQUENCE</scope>
    <source>
        <strain evidence="1">K2</strain>
    </source>
</reference>
<keyword evidence="2" id="KW-1185">Reference proteome</keyword>
<accession>A0AAD9QWG2</accession>
<name>A0AAD9QWG2_ACRCE</name>